<dbReference type="GO" id="GO:0016702">
    <property type="term" value="F:oxidoreductase activity, acting on single donors with incorporation of molecular oxygen, incorporation of two atoms of oxygen"/>
    <property type="evidence" value="ECO:0007669"/>
    <property type="project" value="InterPro"/>
</dbReference>
<evidence type="ECO:0000259" key="2">
    <source>
        <dbReference type="Pfam" id="PF00775"/>
    </source>
</evidence>
<accession>A0AAD4L6Q1</accession>
<dbReference type="PANTHER" id="PTHR34315:SF1">
    <property type="entry name" value="INTRADIOL RING-CLEAVAGE DIOXYGENASES DOMAIN-CONTAINING PROTEIN-RELATED"/>
    <property type="match status" value="1"/>
</dbReference>
<evidence type="ECO:0000313" key="4">
    <source>
        <dbReference type="Proteomes" id="UP001201262"/>
    </source>
</evidence>
<dbReference type="GO" id="GO:0008199">
    <property type="term" value="F:ferric iron binding"/>
    <property type="evidence" value="ECO:0007669"/>
    <property type="project" value="InterPro"/>
</dbReference>
<evidence type="ECO:0000256" key="1">
    <source>
        <dbReference type="SAM" id="SignalP"/>
    </source>
</evidence>
<name>A0AAD4L6Q1_9EURO</name>
<keyword evidence="3" id="KW-0560">Oxidoreductase</keyword>
<dbReference type="GeneID" id="70243152"/>
<gene>
    <name evidence="3" type="ORF">BGW36DRAFT_332853</name>
</gene>
<dbReference type="PANTHER" id="PTHR34315">
    <property type="match status" value="1"/>
</dbReference>
<dbReference type="RefSeq" id="XP_046078211.1">
    <property type="nucleotide sequence ID" value="XM_046212865.1"/>
</dbReference>
<dbReference type="InterPro" id="IPR000627">
    <property type="entry name" value="Intradiol_dOase_C"/>
</dbReference>
<proteinExistence type="predicted"/>
<dbReference type="Gene3D" id="2.60.130.10">
    <property type="entry name" value="Aromatic compound dioxygenase"/>
    <property type="match status" value="1"/>
</dbReference>
<dbReference type="Proteomes" id="UP001201262">
    <property type="component" value="Unassembled WGS sequence"/>
</dbReference>
<dbReference type="InterPro" id="IPR015889">
    <property type="entry name" value="Intradiol_dOase_core"/>
</dbReference>
<dbReference type="Pfam" id="PF00775">
    <property type="entry name" value="Dioxygenase_C"/>
    <property type="match status" value="1"/>
</dbReference>
<keyword evidence="3" id="KW-0223">Dioxygenase</keyword>
<dbReference type="EMBL" id="JAJTJA010000001">
    <property type="protein sequence ID" value="KAH8705590.1"/>
    <property type="molecule type" value="Genomic_DNA"/>
</dbReference>
<dbReference type="CDD" id="cd03457">
    <property type="entry name" value="intradiol_dioxygenase_like"/>
    <property type="match status" value="1"/>
</dbReference>
<keyword evidence="1" id="KW-0732">Signal</keyword>
<dbReference type="SUPFAM" id="SSF49482">
    <property type="entry name" value="Aromatic compound dioxygenase"/>
    <property type="match status" value="1"/>
</dbReference>
<feature type="domain" description="Intradiol ring-cleavage dioxygenases" evidence="2">
    <location>
        <begin position="135"/>
        <end position="276"/>
    </location>
</feature>
<keyword evidence="4" id="KW-1185">Reference proteome</keyword>
<protein>
    <submittedName>
        <fullName evidence="3">Extracellular dioxygenase</fullName>
    </submittedName>
</protein>
<comment type="caution">
    <text evidence="3">The sequence shown here is derived from an EMBL/GenBank/DDBJ whole genome shotgun (WGS) entry which is preliminary data.</text>
</comment>
<organism evidence="3 4">
    <name type="scientific">Talaromyces proteolyticus</name>
    <dbReference type="NCBI Taxonomy" id="1131652"/>
    <lineage>
        <taxon>Eukaryota</taxon>
        <taxon>Fungi</taxon>
        <taxon>Dikarya</taxon>
        <taxon>Ascomycota</taxon>
        <taxon>Pezizomycotina</taxon>
        <taxon>Eurotiomycetes</taxon>
        <taxon>Eurotiomycetidae</taxon>
        <taxon>Eurotiales</taxon>
        <taxon>Trichocomaceae</taxon>
        <taxon>Talaromyces</taxon>
        <taxon>Talaromyces sect. Bacilispori</taxon>
    </lineage>
</organism>
<dbReference type="AlphaFoldDB" id="A0AAD4L6Q1"/>
<sequence length="364" mass="39574">MVQFTNLVVLGIASFSSLVVAHPGEDHHAEAAARAAYFQSNSLHSRSIGSCLSSSLKARGYEAQNVARREATLQKIRQARGLTSISNKYLQARDFDTLLNTTHHSNQTGLTASTDPEILFHSNGTCVLSEDVTQGPYYVTGELIRNNLVENQEGVPLYLDIQLVDSSTCEPVSEVYLDAWHCNATGVYSGVVANGNGNTNDLSNLNTTFLRGVQKTGEDGVVQFQTIFPGHYTGRAIHIHVLSHPANETTVYANGTISGLYSSHVSHIGQLFFDQDLISVVEETNPYSTNTQTLTENADDWILKQEADNGIDPFVEYVFLGDDISDGIFGWISVVINTSEDTTVTPAAEYTADGGEANDNSQPF</sequence>
<reference evidence="3" key="1">
    <citation type="submission" date="2021-12" db="EMBL/GenBank/DDBJ databases">
        <title>Convergent genome expansion in fungi linked to evolution of root-endophyte symbiosis.</title>
        <authorList>
            <consortium name="DOE Joint Genome Institute"/>
            <person name="Ke Y.-H."/>
            <person name="Bonito G."/>
            <person name="Liao H.-L."/>
            <person name="Looney B."/>
            <person name="Rojas-Flechas A."/>
            <person name="Nash J."/>
            <person name="Hameed K."/>
            <person name="Schadt C."/>
            <person name="Martin F."/>
            <person name="Crous P.W."/>
            <person name="Miettinen O."/>
            <person name="Magnuson J.K."/>
            <person name="Labbe J."/>
            <person name="Jacobson D."/>
            <person name="Doktycz M.J."/>
            <person name="Veneault-Fourrey C."/>
            <person name="Kuo A."/>
            <person name="Mondo S."/>
            <person name="Calhoun S."/>
            <person name="Riley R."/>
            <person name="Ohm R."/>
            <person name="LaButti K."/>
            <person name="Andreopoulos B."/>
            <person name="Pangilinan J."/>
            <person name="Nolan M."/>
            <person name="Tritt A."/>
            <person name="Clum A."/>
            <person name="Lipzen A."/>
            <person name="Daum C."/>
            <person name="Barry K."/>
            <person name="Grigoriev I.V."/>
            <person name="Vilgalys R."/>
        </authorList>
    </citation>
    <scope>NUCLEOTIDE SEQUENCE</scope>
    <source>
        <strain evidence="3">PMI_201</strain>
    </source>
</reference>
<feature type="signal peptide" evidence="1">
    <location>
        <begin position="1"/>
        <end position="21"/>
    </location>
</feature>
<feature type="chain" id="PRO_5042258972" evidence="1">
    <location>
        <begin position="22"/>
        <end position="364"/>
    </location>
</feature>
<evidence type="ECO:0000313" key="3">
    <source>
        <dbReference type="EMBL" id="KAH8705590.1"/>
    </source>
</evidence>